<sequence length="270" mass="28851">MSLSRCVMSVVLLGSVVDGGALAEDAPVAPVSGNVALVTDYMFRGLTQSWGHPAIQGGADYASPNGFAAGFWGSSISDRSYPGGSMELDLYASYGHAIGGDWSWRAGLYGYLYPGANLDHAGLAPRSLNTVEANAALGWKWLTLKYNRALTDYFGIDMEQGYRGDSKGSGYLQLDVAIPLGERWSLALHAGHTHYATTLVSPLASGTRDPDYSDVGATLAYQLDRHWSLSGGVVHAGNAAFYRHTSSFLDARDTRNVGGTRGFLMLQGHF</sequence>
<dbReference type="Proteomes" id="UP000198725">
    <property type="component" value="Unassembled WGS sequence"/>
</dbReference>
<evidence type="ECO:0000313" key="2">
    <source>
        <dbReference type="EMBL" id="SFK94634.1"/>
    </source>
</evidence>
<evidence type="ECO:0000313" key="3">
    <source>
        <dbReference type="Proteomes" id="UP000198725"/>
    </source>
</evidence>
<name>A0A1I4DLZ3_9GAMM</name>
<accession>A0A1I4DLZ3</accession>
<keyword evidence="3" id="KW-1185">Reference proteome</keyword>
<reference evidence="3" key="1">
    <citation type="submission" date="2016-10" db="EMBL/GenBank/DDBJ databases">
        <authorList>
            <person name="Varghese N."/>
            <person name="Submissions S."/>
        </authorList>
    </citation>
    <scope>NUCLEOTIDE SEQUENCE [LARGE SCALE GENOMIC DNA]</scope>
    <source>
        <strain evidence="3">MO64</strain>
    </source>
</reference>
<gene>
    <name evidence="2" type="ORF">SAMN05192579_109139</name>
</gene>
<dbReference type="InterPro" id="IPR010239">
    <property type="entry name" value="CHP02001"/>
</dbReference>
<dbReference type="RefSeq" id="WP_092704091.1">
    <property type="nucleotide sequence ID" value="NZ_FOSR01000009.1"/>
</dbReference>
<feature type="signal peptide" evidence="1">
    <location>
        <begin position="1"/>
        <end position="23"/>
    </location>
</feature>
<dbReference type="Pfam" id="PF09694">
    <property type="entry name" value="Gcw_chp"/>
    <property type="match status" value="1"/>
</dbReference>
<dbReference type="NCBIfam" id="TIGR02001">
    <property type="entry name" value="gcw_chp"/>
    <property type="match status" value="1"/>
</dbReference>
<evidence type="ECO:0000256" key="1">
    <source>
        <dbReference type="SAM" id="SignalP"/>
    </source>
</evidence>
<organism evidence="2 3">
    <name type="scientific">Rhodanobacter glycinis</name>
    <dbReference type="NCBI Taxonomy" id="582702"/>
    <lineage>
        <taxon>Bacteria</taxon>
        <taxon>Pseudomonadati</taxon>
        <taxon>Pseudomonadota</taxon>
        <taxon>Gammaproteobacteria</taxon>
        <taxon>Lysobacterales</taxon>
        <taxon>Rhodanobacteraceae</taxon>
        <taxon>Rhodanobacter</taxon>
    </lineage>
</organism>
<proteinExistence type="predicted"/>
<feature type="chain" id="PRO_5011681815" evidence="1">
    <location>
        <begin position="24"/>
        <end position="270"/>
    </location>
</feature>
<protein>
    <submittedName>
        <fullName evidence="2">Uncharacterized protein</fullName>
    </submittedName>
</protein>
<dbReference type="EMBL" id="FOSR01000009">
    <property type="protein sequence ID" value="SFK94634.1"/>
    <property type="molecule type" value="Genomic_DNA"/>
</dbReference>
<dbReference type="AlphaFoldDB" id="A0A1I4DLZ3"/>
<keyword evidence="1" id="KW-0732">Signal</keyword>